<organism evidence="1 2">
    <name type="scientific">Brassica napus</name>
    <name type="common">Rape</name>
    <dbReference type="NCBI Taxonomy" id="3708"/>
    <lineage>
        <taxon>Eukaryota</taxon>
        <taxon>Viridiplantae</taxon>
        <taxon>Streptophyta</taxon>
        <taxon>Embryophyta</taxon>
        <taxon>Tracheophyta</taxon>
        <taxon>Spermatophyta</taxon>
        <taxon>Magnoliopsida</taxon>
        <taxon>eudicotyledons</taxon>
        <taxon>Gunneridae</taxon>
        <taxon>Pentapetalae</taxon>
        <taxon>rosids</taxon>
        <taxon>malvids</taxon>
        <taxon>Brassicales</taxon>
        <taxon>Brassicaceae</taxon>
        <taxon>Brassiceae</taxon>
        <taxon>Brassica</taxon>
    </lineage>
</organism>
<dbReference type="AlphaFoldDB" id="A0A078HH80"/>
<sequence>MANSAAYEAIPSLTLASSSSPCLSPTTSSSTL</sequence>
<accession>A0A078HH80</accession>
<name>A0A078HH80_BRANA</name>
<protein>
    <submittedName>
        <fullName evidence="1">BnaA04g19730D protein</fullName>
    </submittedName>
</protein>
<dbReference type="Proteomes" id="UP000028999">
    <property type="component" value="Unassembled WGS sequence"/>
</dbReference>
<keyword evidence="2" id="KW-1185">Reference proteome</keyword>
<dbReference type="EMBL" id="LK032406">
    <property type="protein sequence ID" value="CDY37695.1"/>
    <property type="molecule type" value="Genomic_DNA"/>
</dbReference>
<proteinExistence type="predicted"/>
<dbReference type="Gramene" id="CDY37695">
    <property type="protein sequence ID" value="CDY37695"/>
    <property type="gene ID" value="GSBRNA2T00064587001"/>
</dbReference>
<evidence type="ECO:0000313" key="1">
    <source>
        <dbReference type="EMBL" id="CDY37695.1"/>
    </source>
</evidence>
<reference evidence="1 2" key="1">
    <citation type="journal article" date="2014" name="Science">
        <title>Plant genetics. Early allopolyploid evolution in the post-Neolithic Brassica napus oilseed genome.</title>
        <authorList>
            <person name="Chalhoub B."/>
            <person name="Denoeud F."/>
            <person name="Liu S."/>
            <person name="Parkin I.A."/>
            <person name="Tang H."/>
            <person name="Wang X."/>
            <person name="Chiquet J."/>
            <person name="Belcram H."/>
            <person name="Tong C."/>
            <person name="Samans B."/>
            <person name="Correa M."/>
            <person name="Da Silva C."/>
            <person name="Just J."/>
            <person name="Falentin C."/>
            <person name="Koh C.S."/>
            <person name="Le Clainche I."/>
            <person name="Bernard M."/>
            <person name="Bento P."/>
            <person name="Noel B."/>
            <person name="Labadie K."/>
            <person name="Alberti A."/>
            <person name="Charles M."/>
            <person name="Arnaud D."/>
            <person name="Guo H."/>
            <person name="Daviaud C."/>
            <person name="Alamery S."/>
            <person name="Jabbari K."/>
            <person name="Zhao M."/>
            <person name="Edger P.P."/>
            <person name="Chelaifa H."/>
            <person name="Tack D."/>
            <person name="Lassalle G."/>
            <person name="Mestiri I."/>
            <person name="Schnel N."/>
            <person name="Le Paslier M.C."/>
            <person name="Fan G."/>
            <person name="Renault V."/>
            <person name="Bayer P.E."/>
            <person name="Golicz A.A."/>
            <person name="Manoli S."/>
            <person name="Lee T.H."/>
            <person name="Thi V.H."/>
            <person name="Chalabi S."/>
            <person name="Hu Q."/>
            <person name="Fan C."/>
            <person name="Tollenaere R."/>
            <person name="Lu Y."/>
            <person name="Battail C."/>
            <person name="Shen J."/>
            <person name="Sidebottom C.H."/>
            <person name="Wang X."/>
            <person name="Canaguier A."/>
            <person name="Chauveau A."/>
            <person name="Berard A."/>
            <person name="Deniot G."/>
            <person name="Guan M."/>
            <person name="Liu Z."/>
            <person name="Sun F."/>
            <person name="Lim Y.P."/>
            <person name="Lyons E."/>
            <person name="Town C.D."/>
            <person name="Bancroft I."/>
            <person name="Wang X."/>
            <person name="Meng J."/>
            <person name="Ma J."/>
            <person name="Pires J.C."/>
            <person name="King G.J."/>
            <person name="Brunel D."/>
            <person name="Delourme R."/>
            <person name="Renard M."/>
            <person name="Aury J.M."/>
            <person name="Adams K.L."/>
            <person name="Batley J."/>
            <person name="Snowdon R.J."/>
            <person name="Tost J."/>
            <person name="Edwards D."/>
            <person name="Zhou Y."/>
            <person name="Hua W."/>
            <person name="Sharpe A.G."/>
            <person name="Paterson A.H."/>
            <person name="Guan C."/>
            <person name="Wincker P."/>
        </authorList>
    </citation>
    <scope>NUCLEOTIDE SEQUENCE [LARGE SCALE GENOMIC DNA]</scope>
    <source>
        <strain evidence="2">cv. Darmor-bzh</strain>
    </source>
</reference>
<gene>
    <name evidence="1" type="primary">BnaA04g19730D</name>
    <name evidence="1" type="ORF">GSBRNA2T00064587001</name>
</gene>
<evidence type="ECO:0000313" key="2">
    <source>
        <dbReference type="Proteomes" id="UP000028999"/>
    </source>
</evidence>
<dbReference type="PaxDb" id="3708-A0A078HH80"/>